<dbReference type="EMBL" id="CAFBIZ010000127">
    <property type="protein sequence ID" value="CAB4850541.1"/>
    <property type="molecule type" value="Genomic_DNA"/>
</dbReference>
<gene>
    <name evidence="1" type="ORF">UFOPK3268_01026</name>
</gene>
<name>A0A6J7C0B0_9ZZZZ</name>
<sequence length="379" mass="40905">MAHDEFEQRLGLAALFSQQSDAARENGSPLYADIARAAALDLAGASVLTGLLEPWARSRAGDMLPLRVLGAAHRLVLERGAPALAMWFPSVGGVAPTNAAGRGACYAAWVDALAAHRSRLPDLLANPPQTNDPGRGAGLSGMLSIVADTWGLPIRLHELGASAGLNLHADRMRLLWPGGSWGPPDSPLVLHDAWRGGPMPSATAPDVIERVGCDLAPVDVATTQGRLLLTSYTWPDQPARFERLRAAYELAMRTTVELRQVDMLEHLRSLSPVPGTALVVWHSSTWMYLNAVERVEARAAFARLGSRATPDAPVVHIAREYLGERLHARFAVVTQWWPPPQNHVAQGFSAGSAIQYADSPAHGLPVTWMTPRLVELEDM</sequence>
<accession>A0A6J7C0B0</accession>
<protein>
    <submittedName>
        <fullName evidence="1">Unannotated protein</fullName>
    </submittedName>
</protein>
<evidence type="ECO:0000313" key="1">
    <source>
        <dbReference type="EMBL" id="CAB4850541.1"/>
    </source>
</evidence>
<proteinExistence type="predicted"/>
<dbReference type="AlphaFoldDB" id="A0A6J7C0B0"/>
<dbReference type="InterPro" id="IPR011200">
    <property type="entry name" value="UCP012608"/>
</dbReference>
<dbReference type="Pfam" id="PF10094">
    <property type="entry name" value="DUF2332"/>
    <property type="match status" value="1"/>
</dbReference>
<organism evidence="1">
    <name type="scientific">freshwater metagenome</name>
    <dbReference type="NCBI Taxonomy" id="449393"/>
    <lineage>
        <taxon>unclassified sequences</taxon>
        <taxon>metagenomes</taxon>
        <taxon>ecological metagenomes</taxon>
    </lineage>
</organism>
<reference evidence="1" key="1">
    <citation type="submission" date="2020-05" db="EMBL/GenBank/DDBJ databases">
        <authorList>
            <person name="Chiriac C."/>
            <person name="Salcher M."/>
            <person name="Ghai R."/>
            <person name="Kavagutti S V."/>
        </authorList>
    </citation>
    <scope>NUCLEOTIDE SEQUENCE</scope>
</reference>